<keyword evidence="3 5" id="KW-1133">Transmembrane helix</keyword>
<dbReference type="Proteomes" id="UP000282818">
    <property type="component" value="Unassembled WGS sequence"/>
</dbReference>
<accession>A0A437Q6L3</accession>
<feature type="domain" description="NfeD integral membrane" evidence="7">
    <location>
        <begin position="11"/>
        <end position="72"/>
    </location>
</feature>
<dbReference type="PANTHER" id="PTHR33507">
    <property type="entry name" value="INNER MEMBRANE PROTEIN YBBJ"/>
    <property type="match status" value="1"/>
</dbReference>
<keyword evidence="4 5" id="KW-0472">Membrane</keyword>
<evidence type="ECO:0000313" key="9">
    <source>
        <dbReference type="Proteomes" id="UP000282818"/>
    </source>
</evidence>
<dbReference type="EMBL" id="SACQ01000006">
    <property type="protein sequence ID" value="RVU30154.1"/>
    <property type="molecule type" value="Genomic_DNA"/>
</dbReference>
<feature type="transmembrane region" description="Helical" evidence="5">
    <location>
        <begin position="6"/>
        <end position="24"/>
    </location>
</feature>
<dbReference type="Pfam" id="PF24961">
    <property type="entry name" value="NfeD_membrane"/>
    <property type="match status" value="1"/>
</dbReference>
<dbReference type="PANTHER" id="PTHR33507:SF3">
    <property type="entry name" value="INNER MEMBRANE PROTEIN YBBJ"/>
    <property type="match status" value="1"/>
</dbReference>
<dbReference type="InterPro" id="IPR012340">
    <property type="entry name" value="NA-bd_OB-fold"/>
</dbReference>
<organism evidence="8 9">
    <name type="scientific">Neptunomonas marina</name>
    <dbReference type="NCBI Taxonomy" id="1815562"/>
    <lineage>
        <taxon>Bacteria</taxon>
        <taxon>Pseudomonadati</taxon>
        <taxon>Pseudomonadota</taxon>
        <taxon>Gammaproteobacteria</taxon>
        <taxon>Oceanospirillales</taxon>
        <taxon>Oceanospirillaceae</taxon>
        <taxon>Neptunomonas</taxon>
    </lineage>
</organism>
<comment type="caution">
    <text evidence="8">The sequence shown here is derived from an EMBL/GenBank/DDBJ whole genome shotgun (WGS) entry which is preliminary data.</text>
</comment>
<comment type="subcellular location">
    <subcellularLocation>
        <location evidence="1">Membrane</location>
        <topology evidence="1">Multi-pass membrane protein</topology>
    </subcellularLocation>
</comment>
<proteinExistence type="predicted"/>
<evidence type="ECO:0000259" key="6">
    <source>
        <dbReference type="Pfam" id="PF01957"/>
    </source>
</evidence>
<evidence type="ECO:0000259" key="7">
    <source>
        <dbReference type="Pfam" id="PF24961"/>
    </source>
</evidence>
<reference evidence="8 9" key="1">
    <citation type="submission" date="2019-01" db="EMBL/GenBank/DDBJ databases">
        <authorList>
            <person name="Chen W.-M."/>
        </authorList>
    </citation>
    <scope>NUCLEOTIDE SEQUENCE [LARGE SCALE GENOMIC DNA]</scope>
    <source>
        <strain evidence="8 9">HPM-16</strain>
    </source>
</reference>
<gene>
    <name evidence="8" type="ORF">EOE65_13230</name>
</gene>
<dbReference type="SUPFAM" id="SSF141322">
    <property type="entry name" value="NfeD domain-like"/>
    <property type="match status" value="1"/>
</dbReference>
<dbReference type="InterPro" id="IPR056739">
    <property type="entry name" value="NfeD_membrane"/>
</dbReference>
<dbReference type="GO" id="GO:0005886">
    <property type="term" value="C:plasma membrane"/>
    <property type="evidence" value="ECO:0007669"/>
    <property type="project" value="TreeGrafter"/>
</dbReference>
<feature type="domain" description="NfeD-like C-terminal" evidence="6">
    <location>
        <begin position="88"/>
        <end position="149"/>
    </location>
</feature>
<evidence type="ECO:0000256" key="2">
    <source>
        <dbReference type="ARBA" id="ARBA00022692"/>
    </source>
</evidence>
<sequence>MEGTVLYWHWLVLGMLLIAAEIFIPSFTIVWFGIAAIIVGGVLAVDPDLSLSWQVAIWAGLTSALAGLWFLLLRPKMRDKTRAGMAKEAIAGQVGQVIRRPGEHHRGRVRFTTPLLGDDEWEFICSSDVELGDRVSVIELSGNTLLVEKR</sequence>
<name>A0A437Q6L3_9GAMM</name>
<keyword evidence="9" id="KW-1185">Reference proteome</keyword>
<evidence type="ECO:0000256" key="4">
    <source>
        <dbReference type="ARBA" id="ARBA00023136"/>
    </source>
</evidence>
<keyword evidence="2 5" id="KW-0812">Transmembrane</keyword>
<feature type="transmembrane region" description="Helical" evidence="5">
    <location>
        <begin position="51"/>
        <end position="72"/>
    </location>
</feature>
<dbReference type="Gene3D" id="2.40.50.140">
    <property type="entry name" value="Nucleic acid-binding proteins"/>
    <property type="match status" value="1"/>
</dbReference>
<dbReference type="InterPro" id="IPR002810">
    <property type="entry name" value="NfeD-like_C"/>
</dbReference>
<evidence type="ECO:0000256" key="1">
    <source>
        <dbReference type="ARBA" id="ARBA00004141"/>
    </source>
</evidence>
<protein>
    <submittedName>
        <fullName evidence="8">NfeD family protein</fullName>
    </submittedName>
</protein>
<dbReference type="AlphaFoldDB" id="A0A437Q6L3"/>
<evidence type="ECO:0000256" key="5">
    <source>
        <dbReference type="SAM" id="Phobius"/>
    </source>
</evidence>
<evidence type="ECO:0000313" key="8">
    <source>
        <dbReference type="EMBL" id="RVU30154.1"/>
    </source>
</evidence>
<evidence type="ECO:0000256" key="3">
    <source>
        <dbReference type="ARBA" id="ARBA00022989"/>
    </source>
</evidence>
<dbReference type="Pfam" id="PF01957">
    <property type="entry name" value="NfeD"/>
    <property type="match status" value="1"/>
</dbReference>
<dbReference type="InterPro" id="IPR052165">
    <property type="entry name" value="Membrane_assoc_protease"/>
</dbReference>